<dbReference type="InterPro" id="IPR007486">
    <property type="entry name" value="YebE"/>
</dbReference>
<organism evidence="2 3">
    <name type="scientific">Rhodocista pekingensis</name>
    <dbReference type="NCBI Taxonomy" id="201185"/>
    <lineage>
        <taxon>Bacteria</taxon>
        <taxon>Pseudomonadati</taxon>
        <taxon>Pseudomonadota</taxon>
        <taxon>Alphaproteobacteria</taxon>
        <taxon>Rhodospirillales</taxon>
        <taxon>Azospirillaceae</taxon>
        <taxon>Rhodocista</taxon>
    </lineage>
</organism>
<feature type="compositionally biased region" description="Pro residues" evidence="1">
    <location>
        <begin position="91"/>
        <end position="111"/>
    </location>
</feature>
<dbReference type="EMBL" id="JBHTCM010000010">
    <property type="protein sequence ID" value="MFC7333361.1"/>
    <property type="molecule type" value="Genomic_DNA"/>
</dbReference>
<evidence type="ECO:0000313" key="3">
    <source>
        <dbReference type="Proteomes" id="UP001596456"/>
    </source>
</evidence>
<dbReference type="SUPFAM" id="SSF158682">
    <property type="entry name" value="TerB-like"/>
    <property type="match status" value="1"/>
</dbReference>
<dbReference type="RefSeq" id="WP_377358397.1">
    <property type="nucleotide sequence ID" value="NZ_JBHTCM010000010.1"/>
</dbReference>
<sequence length="235" mass="24299">MDVERLLGMFLDNSLRGRSAGGIARRAAFSREGLTLIAGIGFAAYEHFRARQQSPADGPLQPPPPPGGQAVPPPFPGAVPGPATAPGAAPVLPPPQSTLQPPPLPAGTLAPPAPVPDADLLIYAAVQAAKADGVLDEEEKRDILDALEEEGAEMDVLARFNELLAGPCDMDGLVARVTDPATAAEVWAASRLAIEPDTRVEQDYLAELARRLGLDAAAVAEIEARLAEAGAGSDD</sequence>
<name>A0ABW2KTK2_9PROT</name>
<feature type="compositionally biased region" description="Low complexity" evidence="1">
    <location>
        <begin position="80"/>
        <end position="90"/>
    </location>
</feature>
<evidence type="ECO:0000256" key="1">
    <source>
        <dbReference type="SAM" id="MobiDB-lite"/>
    </source>
</evidence>
<dbReference type="CDD" id="cd07178">
    <property type="entry name" value="terB_like_YebE"/>
    <property type="match status" value="1"/>
</dbReference>
<protein>
    <submittedName>
        <fullName evidence="2">DUF533 domain-containing protein</fullName>
    </submittedName>
</protein>
<reference evidence="3" key="1">
    <citation type="journal article" date="2019" name="Int. J. Syst. Evol. Microbiol.">
        <title>The Global Catalogue of Microorganisms (GCM) 10K type strain sequencing project: providing services to taxonomists for standard genome sequencing and annotation.</title>
        <authorList>
            <consortium name="The Broad Institute Genomics Platform"/>
            <consortium name="The Broad Institute Genome Sequencing Center for Infectious Disease"/>
            <person name="Wu L."/>
            <person name="Ma J."/>
        </authorList>
    </citation>
    <scope>NUCLEOTIDE SEQUENCE [LARGE SCALE GENOMIC DNA]</scope>
    <source>
        <strain evidence="3">CGMCC 1.16275</strain>
    </source>
</reference>
<feature type="region of interest" description="Disordered" evidence="1">
    <location>
        <begin position="51"/>
        <end position="111"/>
    </location>
</feature>
<proteinExistence type="predicted"/>
<evidence type="ECO:0000313" key="2">
    <source>
        <dbReference type="EMBL" id="MFC7333361.1"/>
    </source>
</evidence>
<accession>A0ABW2KTK2</accession>
<keyword evidence="3" id="KW-1185">Reference proteome</keyword>
<dbReference type="Proteomes" id="UP001596456">
    <property type="component" value="Unassembled WGS sequence"/>
</dbReference>
<gene>
    <name evidence="2" type="ORF">ACFQPS_09325</name>
</gene>
<dbReference type="Pfam" id="PF04391">
    <property type="entry name" value="DUF533"/>
    <property type="match status" value="1"/>
</dbReference>
<dbReference type="InterPro" id="IPR029024">
    <property type="entry name" value="TerB-like"/>
</dbReference>
<comment type="caution">
    <text evidence="2">The sequence shown here is derived from an EMBL/GenBank/DDBJ whole genome shotgun (WGS) entry which is preliminary data.</text>
</comment>
<feature type="compositionally biased region" description="Pro residues" evidence="1">
    <location>
        <begin position="60"/>
        <end position="79"/>
    </location>
</feature>